<comment type="catalytic activity">
    <reaction evidence="3">
        <text>Endohydrolysis of (1-&gt;4)-alpha-D-glucosidic linkages in polysaccharides containing three or more (1-&gt;4)-alpha-linked D-glucose units.</text>
        <dbReference type="EC" id="3.2.1.1"/>
    </reaction>
</comment>
<dbReference type="InterPro" id="IPR017853">
    <property type="entry name" value="GH"/>
</dbReference>
<evidence type="ECO:0000256" key="1">
    <source>
        <dbReference type="ARBA" id="ARBA00008061"/>
    </source>
</evidence>
<evidence type="ECO:0000256" key="2">
    <source>
        <dbReference type="RuleBase" id="RU003615"/>
    </source>
</evidence>
<evidence type="ECO:0000256" key="3">
    <source>
        <dbReference type="RuleBase" id="RU361134"/>
    </source>
</evidence>
<keyword evidence="3" id="KW-0119">Carbohydrate metabolism</keyword>
<comment type="caution">
    <text evidence="5">The sequence shown here is derived from an EMBL/GenBank/DDBJ whole genome shotgun (WGS) entry which is preliminary data.</text>
</comment>
<dbReference type="PRINTS" id="PR00110">
    <property type="entry name" value="ALPHAAMYLASE"/>
</dbReference>
<accession>A0ABV3ZI55</accession>
<proteinExistence type="inferred from homology"/>
<dbReference type="SUPFAM" id="SSF51445">
    <property type="entry name" value="(Trans)glycosidases"/>
    <property type="match status" value="1"/>
</dbReference>
<dbReference type="EMBL" id="JAULBC010000005">
    <property type="protein sequence ID" value="MEX6689175.1"/>
    <property type="molecule type" value="Genomic_DNA"/>
</dbReference>
<keyword evidence="3 5" id="KW-0378">Hydrolase</keyword>
<dbReference type="RefSeq" id="WP_369330582.1">
    <property type="nucleotide sequence ID" value="NZ_JAULBC010000005.1"/>
</dbReference>
<evidence type="ECO:0000259" key="4">
    <source>
        <dbReference type="SMART" id="SM00642"/>
    </source>
</evidence>
<protein>
    <recommendedName>
        <fullName evidence="3">Alpha-amylase</fullName>
        <ecNumber evidence="3">3.2.1.1</ecNumber>
    </recommendedName>
</protein>
<dbReference type="InterPro" id="IPR006046">
    <property type="entry name" value="Alpha_amylase"/>
</dbReference>
<keyword evidence="3" id="KW-0326">Glycosidase</keyword>
<organism evidence="5 6">
    <name type="scientific">Danxiaibacter flavus</name>
    <dbReference type="NCBI Taxonomy" id="3049108"/>
    <lineage>
        <taxon>Bacteria</taxon>
        <taxon>Pseudomonadati</taxon>
        <taxon>Bacteroidota</taxon>
        <taxon>Chitinophagia</taxon>
        <taxon>Chitinophagales</taxon>
        <taxon>Chitinophagaceae</taxon>
        <taxon>Danxiaibacter</taxon>
    </lineage>
</organism>
<dbReference type="EC" id="3.2.1.1" evidence="3"/>
<dbReference type="PANTHER" id="PTHR10357:SF209">
    <property type="entry name" value="PERIPLASMIC ALPHA-AMYLASE"/>
    <property type="match status" value="1"/>
</dbReference>
<gene>
    <name evidence="5" type="ORF">QTN47_16825</name>
</gene>
<dbReference type="Pfam" id="PF00128">
    <property type="entry name" value="Alpha-amylase"/>
    <property type="match status" value="1"/>
</dbReference>
<dbReference type="GO" id="GO:0016787">
    <property type="term" value="F:hydrolase activity"/>
    <property type="evidence" value="ECO:0007669"/>
    <property type="project" value="UniProtKB-KW"/>
</dbReference>
<dbReference type="Proteomes" id="UP001560573">
    <property type="component" value="Unassembled WGS sequence"/>
</dbReference>
<sequence length="572" mass="64922">MTLKSIRDIDLTPDSDKTYFNIDREWREEFIYFLMVDRFHDGAARSPVLSTERSKGFTTGNDFYGGKIKGITNNLNYIAGLGCTAIWLSPVFENNDKSYHGYSIKNYLQIDPNFGTKEDLVELVQAAHNFQKDGKPFPIRIILDVVINHSGDNWFYKNEDQPGVNPYLYYDDITFDFGNWKSDDHPVPQELRNQDLYHRKGRITDNGYDRYPENQHGDLFGLKDYANDDDEAGSELINILIKSHCYWIREADIDGFRVDAVKHMGELACSRFCSNIREYAYSLGKRNFFLFGELAVSSDDIYNRYLGQNTSQTDGNRTVFFGINSLLDFRLAQGDGENAALREVITGNAGPETLYNRLSAQEHRALNRGEIGRYLVTFIDNHDSFWQDGRIAFSANDKQVIAGIGYLLCSLGTPCIFYGTEQGFDGSGGDIQMREAMFDNQDPSKDLLNTACNIYAEIAKIANVMRNTTPLRFGRMYFRQTSENGTDFNFPSGNDYTLAFSRILYGKEILVAYNVSASERTDCIIVDATYHRPNDQLQFLYGGDGAVTVQQSPAGAVYVQLVLSPRQFVILG</sequence>
<dbReference type="InterPro" id="IPR006047">
    <property type="entry name" value="GH13_cat_dom"/>
</dbReference>
<keyword evidence="6" id="KW-1185">Reference proteome</keyword>
<reference evidence="5 6" key="1">
    <citation type="submission" date="2023-07" db="EMBL/GenBank/DDBJ databases">
        <authorList>
            <person name="Lian W.-H."/>
        </authorList>
    </citation>
    <scope>NUCLEOTIDE SEQUENCE [LARGE SCALE GENOMIC DNA]</scope>
    <source>
        <strain evidence="5 6">SYSU DXS3180</strain>
    </source>
</reference>
<dbReference type="SMART" id="SM00642">
    <property type="entry name" value="Aamy"/>
    <property type="match status" value="1"/>
</dbReference>
<dbReference type="Gene3D" id="3.20.20.80">
    <property type="entry name" value="Glycosidases"/>
    <property type="match status" value="1"/>
</dbReference>
<dbReference type="PANTHER" id="PTHR10357">
    <property type="entry name" value="ALPHA-AMYLASE FAMILY MEMBER"/>
    <property type="match status" value="1"/>
</dbReference>
<name>A0ABV3ZI55_9BACT</name>
<feature type="domain" description="Glycosyl hydrolase family 13 catalytic" evidence="4">
    <location>
        <begin position="33"/>
        <end position="472"/>
    </location>
</feature>
<evidence type="ECO:0000313" key="5">
    <source>
        <dbReference type="EMBL" id="MEX6689175.1"/>
    </source>
</evidence>
<comment type="similarity">
    <text evidence="1 2">Belongs to the glycosyl hydrolase 13 family.</text>
</comment>
<evidence type="ECO:0000313" key="6">
    <source>
        <dbReference type="Proteomes" id="UP001560573"/>
    </source>
</evidence>